<dbReference type="AlphaFoldDB" id="A0A090AEU7"/>
<evidence type="ECO:0000313" key="1">
    <source>
        <dbReference type="EMBL" id="BAP55504.1"/>
    </source>
</evidence>
<dbReference type="Proteomes" id="UP000031623">
    <property type="component" value="Chromosome"/>
</dbReference>
<organism evidence="1 2">
    <name type="scientific">Thioploca ingrica</name>
    <dbReference type="NCBI Taxonomy" id="40754"/>
    <lineage>
        <taxon>Bacteria</taxon>
        <taxon>Pseudomonadati</taxon>
        <taxon>Pseudomonadota</taxon>
        <taxon>Gammaproteobacteria</taxon>
        <taxon>Thiotrichales</taxon>
        <taxon>Thiotrichaceae</taxon>
        <taxon>Thioploca</taxon>
    </lineage>
</organism>
<name>A0A090AEU7_9GAMM</name>
<dbReference type="HOGENOM" id="CLU_2072072_0_0_6"/>
<proteinExistence type="predicted"/>
<gene>
    <name evidence="1" type="ORF">THII_1207</name>
</gene>
<keyword evidence="2" id="KW-1185">Reference proteome</keyword>
<dbReference type="EMBL" id="AP014633">
    <property type="protein sequence ID" value="BAP55504.1"/>
    <property type="molecule type" value="Genomic_DNA"/>
</dbReference>
<accession>A0A090AEU7</accession>
<evidence type="ECO:0000313" key="2">
    <source>
        <dbReference type="Proteomes" id="UP000031623"/>
    </source>
</evidence>
<protein>
    <submittedName>
        <fullName evidence="1">Uncharacterized protein</fullName>
    </submittedName>
</protein>
<reference evidence="1 2" key="1">
    <citation type="journal article" date="2014" name="ISME J.">
        <title>Ecophysiology of Thioploca ingrica as revealed by the complete genome sequence supplemented with proteomic evidence.</title>
        <authorList>
            <person name="Kojima H."/>
            <person name="Ogura Y."/>
            <person name="Yamamoto N."/>
            <person name="Togashi T."/>
            <person name="Mori H."/>
            <person name="Watanabe T."/>
            <person name="Nemoto F."/>
            <person name="Kurokawa K."/>
            <person name="Hayashi T."/>
            <person name="Fukui M."/>
        </authorList>
    </citation>
    <scope>NUCLEOTIDE SEQUENCE [LARGE SCALE GENOMIC DNA]</scope>
</reference>
<dbReference type="KEGG" id="tig:THII_1207"/>
<sequence>MATPQENTVNRMATDLLVALVHNNRLTPPHHDNQTELAKLQSKMLNEAYQGLVEMIKSIKIKEVSLKRMATDVLVAAIHSNRFHPNLVAPEHITAEQIKILTGAYQDLIESFMGVKES</sequence>
<dbReference type="STRING" id="40754.THII_1207"/>